<evidence type="ECO:0000256" key="2">
    <source>
        <dbReference type="SAM" id="SignalP"/>
    </source>
</evidence>
<evidence type="ECO:0008006" key="5">
    <source>
        <dbReference type="Google" id="ProtNLM"/>
    </source>
</evidence>
<evidence type="ECO:0000256" key="1">
    <source>
        <dbReference type="ARBA" id="ARBA00022729"/>
    </source>
</evidence>
<feature type="chain" id="PRO_5020357185" description="RlpA-like protein double-psi beta-barrel domain-containing protein" evidence="2">
    <location>
        <begin position="21"/>
        <end position="135"/>
    </location>
</feature>
<dbReference type="InterPro" id="IPR036908">
    <property type="entry name" value="RlpA-like_sf"/>
</dbReference>
<dbReference type="AlphaFoldDB" id="A0A4S4KKW8"/>
<evidence type="ECO:0000313" key="3">
    <source>
        <dbReference type="EMBL" id="THG97299.1"/>
    </source>
</evidence>
<name>A0A4S4KKW8_9APHY</name>
<evidence type="ECO:0000313" key="4">
    <source>
        <dbReference type="Proteomes" id="UP000309038"/>
    </source>
</evidence>
<dbReference type="CDD" id="cd22191">
    <property type="entry name" value="DPBB_RlpA_EXP_N-like"/>
    <property type="match status" value="1"/>
</dbReference>
<organism evidence="3 4">
    <name type="scientific">Hermanssonia centrifuga</name>
    <dbReference type="NCBI Taxonomy" id="98765"/>
    <lineage>
        <taxon>Eukaryota</taxon>
        <taxon>Fungi</taxon>
        <taxon>Dikarya</taxon>
        <taxon>Basidiomycota</taxon>
        <taxon>Agaricomycotina</taxon>
        <taxon>Agaricomycetes</taxon>
        <taxon>Polyporales</taxon>
        <taxon>Meruliaceae</taxon>
        <taxon>Hermanssonia</taxon>
    </lineage>
</organism>
<gene>
    <name evidence="3" type="ORF">EW026_g4672</name>
</gene>
<dbReference type="EMBL" id="SGPJ01000176">
    <property type="protein sequence ID" value="THG97299.1"/>
    <property type="molecule type" value="Genomic_DNA"/>
</dbReference>
<reference evidence="3 4" key="1">
    <citation type="submission" date="2019-02" db="EMBL/GenBank/DDBJ databases">
        <title>Genome sequencing of the rare red list fungi Phlebia centrifuga.</title>
        <authorList>
            <person name="Buettner E."/>
            <person name="Kellner H."/>
        </authorList>
    </citation>
    <scope>NUCLEOTIDE SEQUENCE [LARGE SCALE GENOMIC DNA]</scope>
    <source>
        <strain evidence="3 4">DSM 108282</strain>
    </source>
</reference>
<protein>
    <recommendedName>
        <fullName evidence="5">RlpA-like protein double-psi beta-barrel domain-containing protein</fullName>
    </recommendedName>
</protein>
<keyword evidence="1 2" id="KW-0732">Signal</keyword>
<dbReference type="Proteomes" id="UP000309038">
    <property type="component" value="Unassembled WGS sequence"/>
</dbReference>
<dbReference type="Gene3D" id="2.40.40.10">
    <property type="entry name" value="RlpA-like domain"/>
    <property type="match status" value="1"/>
</dbReference>
<accession>A0A4S4KKW8</accession>
<feature type="signal peptide" evidence="2">
    <location>
        <begin position="1"/>
        <end position="20"/>
    </location>
</feature>
<proteinExistence type="predicted"/>
<dbReference type="PANTHER" id="PTHR31836:SF25">
    <property type="entry name" value="RLPA-LIKE PROTEIN DOUBLE-PSI BETA-BARREL DOMAIN-CONTAINING PROTEIN"/>
    <property type="match status" value="1"/>
</dbReference>
<sequence length="135" mass="14260">MARFATILFALSTLLAATSATPVEENALVKRITHSGRGTYFDTGLGACGWTNQNSDKIIAISSSIFGSGGNCGQYIQITNTANGKVAYGTVADSCPGCGSTDLDMTPSLFEELGTLPQGVLQISWHYENKAFKLN</sequence>
<dbReference type="PANTHER" id="PTHR31836">
    <property type="match status" value="1"/>
</dbReference>
<dbReference type="InterPro" id="IPR051477">
    <property type="entry name" value="Expansin_CellWall"/>
</dbReference>
<comment type="caution">
    <text evidence="3">The sequence shown here is derived from an EMBL/GenBank/DDBJ whole genome shotgun (WGS) entry which is preliminary data.</text>
</comment>
<dbReference type="SUPFAM" id="SSF50685">
    <property type="entry name" value="Barwin-like endoglucanases"/>
    <property type="match status" value="1"/>
</dbReference>
<keyword evidence="4" id="KW-1185">Reference proteome</keyword>